<dbReference type="GO" id="GO:0000139">
    <property type="term" value="C:Golgi membrane"/>
    <property type="evidence" value="ECO:0007669"/>
    <property type="project" value="InterPro"/>
</dbReference>
<reference evidence="9" key="1">
    <citation type="submission" date="2017-10" db="EMBL/GenBank/DDBJ databases">
        <title>Rapid genome shrinkage in a self-fertile nematode reveals novel sperm competition proteins.</title>
        <authorList>
            <person name="Yin D."/>
            <person name="Schwarz E.M."/>
            <person name="Thomas C.G."/>
            <person name="Felde R.L."/>
            <person name="Korf I.F."/>
            <person name="Cutter A.D."/>
            <person name="Schartner C.M."/>
            <person name="Ralston E.J."/>
            <person name="Meyer B.J."/>
            <person name="Haag E.S."/>
        </authorList>
    </citation>
    <scope>NUCLEOTIDE SEQUENCE [LARGE SCALE GENOMIC DNA]</scope>
    <source>
        <strain evidence="9">JU1422</strain>
    </source>
</reference>
<organism evidence="8 9">
    <name type="scientific">Caenorhabditis nigoni</name>
    <dbReference type="NCBI Taxonomy" id="1611254"/>
    <lineage>
        <taxon>Eukaryota</taxon>
        <taxon>Metazoa</taxon>
        <taxon>Ecdysozoa</taxon>
        <taxon>Nematoda</taxon>
        <taxon>Chromadorea</taxon>
        <taxon>Rhabditida</taxon>
        <taxon>Rhabditina</taxon>
        <taxon>Rhabditomorpha</taxon>
        <taxon>Rhabditoidea</taxon>
        <taxon>Rhabditidae</taxon>
        <taxon>Peloderinae</taxon>
        <taxon>Caenorhabditis</taxon>
    </lineage>
</organism>
<dbReference type="Pfam" id="PF04142">
    <property type="entry name" value="Nuc_sug_transp"/>
    <property type="match status" value="1"/>
</dbReference>
<evidence type="ECO:0000256" key="7">
    <source>
        <dbReference type="SAM" id="Phobius"/>
    </source>
</evidence>
<keyword evidence="6 7" id="KW-0472">Membrane</keyword>
<proteinExistence type="inferred from homology"/>
<evidence type="ECO:0000256" key="5">
    <source>
        <dbReference type="ARBA" id="ARBA00022989"/>
    </source>
</evidence>
<dbReference type="InterPro" id="IPR007271">
    <property type="entry name" value="Nuc_sug_transpt"/>
</dbReference>
<keyword evidence="5 7" id="KW-1133">Transmembrane helix</keyword>
<feature type="transmembrane region" description="Helical" evidence="7">
    <location>
        <begin position="312"/>
        <end position="329"/>
    </location>
</feature>
<feature type="transmembrane region" description="Helical" evidence="7">
    <location>
        <begin position="253"/>
        <end position="272"/>
    </location>
</feature>
<dbReference type="NCBIfam" id="TIGR00803">
    <property type="entry name" value="nst"/>
    <property type="match status" value="1"/>
</dbReference>
<evidence type="ECO:0000256" key="4">
    <source>
        <dbReference type="ARBA" id="ARBA00022692"/>
    </source>
</evidence>
<dbReference type="STRING" id="1611254.A0A2G5UI29"/>
<feature type="transmembrane region" description="Helical" evidence="7">
    <location>
        <begin position="41"/>
        <end position="62"/>
    </location>
</feature>
<feature type="transmembrane region" description="Helical" evidence="7">
    <location>
        <begin position="176"/>
        <end position="192"/>
    </location>
</feature>
<dbReference type="Gene3D" id="1.10.3730.20">
    <property type="match status" value="1"/>
</dbReference>
<keyword evidence="4 7" id="KW-0812">Transmembrane</keyword>
<gene>
    <name evidence="8" type="primary">Cni-ugtp-1</name>
    <name evidence="8" type="synonym">Cnig_chr_III.g10963</name>
    <name evidence="8" type="ORF">B9Z55_010963</name>
</gene>
<feature type="transmembrane region" description="Helical" evidence="7">
    <location>
        <begin position="212"/>
        <end position="233"/>
    </location>
</feature>
<accession>A0A2G5UI29</accession>
<comment type="caution">
    <text evidence="8">The sequence shown here is derived from an EMBL/GenBank/DDBJ whole genome shotgun (WGS) entry which is preliminary data.</text>
</comment>
<evidence type="ECO:0000256" key="3">
    <source>
        <dbReference type="ARBA" id="ARBA00022597"/>
    </source>
</evidence>
<dbReference type="SUPFAM" id="SSF103481">
    <property type="entry name" value="Multidrug resistance efflux transporter EmrE"/>
    <property type="match status" value="1"/>
</dbReference>
<dbReference type="Proteomes" id="UP000230233">
    <property type="component" value="Chromosome III"/>
</dbReference>
<dbReference type="InterPro" id="IPR037185">
    <property type="entry name" value="EmrE-like"/>
</dbReference>
<sequence>MKFKNVHIAYDDEKDREKLLPLNNDDLKDEKDIASSSRPSFAFKCYVIASMTFIWTAYTLTIKYTRSSVEPEQMYSATTVVFCAEVLKLMITFAMFYKECNFDNQQFSEKVKQYFLNAPKELAKMSVPSFAYALQNNLDFVGLSNLDAGVYQVTTQLKVVSTALFMMLFLGRKFSARRWMAICLLMFGVAFVQMNNAPAAESKQSGEKAENYIIGLSAVLATCVTAGFAGVWFEKMLKDGGSTPFWIRNMQMYSCGVISASIACLTDYSRISEKGFFFGYTDKVYAVVILLGVGGLYISLVMRYLDNLYKSMASAVSIILVVVLSMLIFPDVFVGMYFVLGTMFVVLAVLLYNSVNE</sequence>
<name>A0A2G5UI29_9PELO</name>
<feature type="transmembrane region" description="Helical" evidence="7">
    <location>
        <begin position="74"/>
        <end position="97"/>
    </location>
</feature>
<evidence type="ECO:0000313" key="9">
    <source>
        <dbReference type="Proteomes" id="UP000230233"/>
    </source>
</evidence>
<dbReference type="PIRSF" id="PIRSF005799">
    <property type="entry name" value="UDP-gal_transpt"/>
    <property type="match status" value="1"/>
</dbReference>
<keyword evidence="3" id="KW-0762">Sugar transport</keyword>
<protein>
    <submittedName>
        <fullName evidence="8">Uncharacterized protein</fullName>
    </submittedName>
</protein>
<dbReference type="EMBL" id="PDUG01000003">
    <property type="protein sequence ID" value="PIC39198.1"/>
    <property type="molecule type" value="Genomic_DNA"/>
</dbReference>
<feature type="transmembrane region" description="Helical" evidence="7">
    <location>
        <begin position="284"/>
        <end position="305"/>
    </location>
</feature>
<dbReference type="PANTHER" id="PTHR10231">
    <property type="entry name" value="NUCLEOTIDE-SUGAR TRANSMEMBRANE TRANSPORTER"/>
    <property type="match status" value="1"/>
</dbReference>
<keyword evidence="3" id="KW-0813">Transport</keyword>
<dbReference type="GO" id="GO:0015165">
    <property type="term" value="F:pyrimidine nucleotide-sugar transmembrane transporter activity"/>
    <property type="evidence" value="ECO:0007669"/>
    <property type="project" value="InterPro"/>
</dbReference>
<feature type="transmembrane region" description="Helical" evidence="7">
    <location>
        <begin position="335"/>
        <end position="355"/>
    </location>
</feature>
<evidence type="ECO:0000256" key="6">
    <source>
        <dbReference type="ARBA" id="ARBA00023136"/>
    </source>
</evidence>
<evidence type="ECO:0000256" key="2">
    <source>
        <dbReference type="ARBA" id="ARBA00009976"/>
    </source>
</evidence>
<keyword evidence="9" id="KW-1185">Reference proteome</keyword>
<evidence type="ECO:0000256" key="1">
    <source>
        <dbReference type="ARBA" id="ARBA00004141"/>
    </source>
</evidence>
<comment type="subcellular location">
    <subcellularLocation>
        <location evidence="1">Membrane</location>
        <topology evidence="1">Multi-pass membrane protein</topology>
    </subcellularLocation>
</comment>
<comment type="similarity">
    <text evidence="2">Belongs to the nucleotide-sugar transporter family. SLC35A subfamily.</text>
</comment>
<evidence type="ECO:0000313" key="8">
    <source>
        <dbReference type="EMBL" id="PIC39198.1"/>
    </source>
</evidence>
<dbReference type="OrthoDB" id="408493at2759"/>
<dbReference type="AlphaFoldDB" id="A0A2G5UI29"/>